<evidence type="ECO:0000256" key="5">
    <source>
        <dbReference type="ARBA" id="ARBA00022989"/>
    </source>
</evidence>
<gene>
    <name evidence="10" type="ORF">SAY87_018811</name>
</gene>
<evidence type="ECO:0000256" key="1">
    <source>
        <dbReference type="ARBA" id="ARBA00004479"/>
    </source>
</evidence>
<name>A0AAN7K5C0_9MYRT</name>
<evidence type="ECO:0000256" key="8">
    <source>
        <dbReference type="RuleBase" id="RU003827"/>
    </source>
</evidence>
<keyword evidence="3 8" id="KW-0812">Transmembrane</keyword>
<comment type="similarity">
    <text evidence="2 8">Belongs to the EMP24/GP25L family.</text>
</comment>
<proteinExistence type="inferred from homology"/>
<dbReference type="PROSITE" id="PS50866">
    <property type="entry name" value="GOLD"/>
    <property type="match status" value="1"/>
</dbReference>
<dbReference type="EMBL" id="JAXIOK010000012">
    <property type="protein sequence ID" value="KAK4757510.1"/>
    <property type="molecule type" value="Genomic_DNA"/>
</dbReference>
<keyword evidence="7" id="KW-0472">Membrane</keyword>
<evidence type="ECO:0000313" key="11">
    <source>
        <dbReference type="Proteomes" id="UP001345219"/>
    </source>
</evidence>
<organism evidence="10 11">
    <name type="scientific">Trapa incisa</name>
    <dbReference type="NCBI Taxonomy" id="236973"/>
    <lineage>
        <taxon>Eukaryota</taxon>
        <taxon>Viridiplantae</taxon>
        <taxon>Streptophyta</taxon>
        <taxon>Embryophyta</taxon>
        <taxon>Tracheophyta</taxon>
        <taxon>Spermatophyta</taxon>
        <taxon>Magnoliopsida</taxon>
        <taxon>eudicotyledons</taxon>
        <taxon>Gunneridae</taxon>
        <taxon>Pentapetalae</taxon>
        <taxon>rosids</taxon>
        <taxon>malvids</taxon>
        <taxon>Myrtales</taxon>
        <taxon>Lythraceae</taxon>
        <taxon>Trapa</taxon>
    </lineage>
</organism>
<dbReference type="InterPro" id="IPR009038">
    <property type="entry name" value="GOLD_dom"/>
</dbReference>
<dbReference type="GO" id="GO:0016020">
    <property type="term" value="C:membrane"/>
    <property type="evidence" value="ECO:0007669"/>
    <property type="project" value="UniProtKB-SubCell"/>
</dbReference>
<keyword evidence="5" id="KW-1133">Transmembrane helix</keyword>
<feature type="domain" description="GOLD" evidence="9">
    <location>
        <begin position="41"/>
        <end position="118"/>
    </location>
</feature>
<reference evidence="10 11" key="1">
    <citation type="journal article" date="2023" name="Hortic Res">
        <title>Pangenome of water caltrop reveals structural variations and asymmetric subgenome divergence after allopolyploidization.</title>
        <authorList>
            <person name="Zhang X."/>
            <person name="Chen Y."/>
            <person name="Wang L."/>
            <person name="Yuan Y."/>
            <person name="Fang M."/>
            <person name="Shi L."/>
            <person name="Lu R."/>
            <person name="Comes H.P."/>
            <person name="Ma Y."/>
            <person name="Chen Y."/>
            <person name="Huang G."/>
            <person name="Zhou Y."/>
            <person name="Zheng Z."/>
            <person name="Qiu Y."/>
        </authorList>
    </citation>
    <scope>NUCLEOTIDE SEQUENCE [LARGE SCALE GENOMIC DNA]</scope>
    <source>
        <tissue evidence="10">Roots</tissue>
    </source>
</reference>
<keyword evidence="6" id="KW-0175">Coiled coil</keyword>
<evidence type="ECO:0000313" key="10">
    <source>
        <dbReference type="EMBL" id="KAK4757510.1"/>
    </source>
</evidence>
<comment type="subcellular location">
    <subcellularLocation>
        <location evidence="1 8">Membrane</location>
        <topology evidence="1 8">Single-pass type I membrane protein</topology>
    </subcellularLocation>
</comment>
<keyword evidence="11" id="KW-1185">Reference proteome</keyword>
<protein>
    <recommendedName>
        <fullName evidence="9">GOLD domain-containing protein</fullName>
    </recommendedName>
</protein>
<evidence type="ECO:0000256" key="6">
    <source>
        <dbReference type="ARBA" id="ARBA00023054"/>
    </source>
</evidence>
<evidence type="ECO:0000256" key="7">
    <source>
        <dbReference type="ARBA" id="ARBA00023136"/>
    </source>
</evidence>
<dbReference type="AlphaFoldDB" id="A0AAN7K5C0"/>
<evidence type="ECO:0000256" key="2">
    <source>
        <dbReference type="ARBA" id="ARBA00007104"/>
    </source>
</evidence>
<dbReference type="InterPro" id="IPR015720">
    <property type="entry name" value="Emp24-like"/>
</dbReference>
<keyword evidence="4" id="KW-0732">Signal</keyword>
<dbReference type="SMART" id="SM01190">
    <property type="entry name" value="EMP24_GP25L"/>
    <property type="match status" value="1"/>
</dbReference>
<evidence type="ECO:0000259" key="9">
    <source>
        <dbReference type="PROSITE" id="PS50866"/>
    </source>
</evidence>
<evidence type="ECO:0000256" key="4">
    <source>
        <dbReference type="ARBA" id="ARBA00022729"/>
    </source>
</evidence>
<evidence type="ECO:0000256" key="3">
    <source>
        <dbReference type="ARBA" id="ARBA00022692"/>
    </source>
</evidence>
<sequence>MGRRTLETLVAAFPLIAALLAFHFVAEVAEGRWLYLPAKGTKCVSEEIHDNVVVLAVYFVVSDGHSHDPTLSVKGENVTHGQFAFTSDEAGNYEACFWVDSQYQESEVIVNLDWKIGIAAKDWESVAKKEKIKGVDLALRKLGGVVEDIHENLLYLRSRNSLRPPPPSTFVVSSILPPRRDRNHRCSFLPERELHLFRPIRI</sequence>
<comment type="caution">
    <text evidence="10">The sequence shown here is derived from an EMBL/GenBank/DDBJ whole genome shotgun (WGS) entry which is preliminary data.</text>
</comment>
<accession>A0AAN7K5C0</accession>
<dbReference type="Pfam" id="PF01105">
    <property type="entry name" value="EMP24_GP25L"/>
    <property type="match status" value="1"/>
</dbReference>
<dbReference type="PANTHER" id="PTHR22811">
    <property type="entry name" value="TRANSMEMBRANE EMP24 DOMAIN-CONTAINING PROTEIN"/>
    <property type="match status" value="1"/>
</dbReference>
<dbReference type="Proteomes" id="UP001345219">
    <property type="component" value="Chromosome 15"/>
</dbReference>